<dbReference type="HOGENOM" id="CLU_2131966_0_0_10"/>
<protein>
    <submittedName>
        <fullName evidence="2">Uncharacterized protein</fullName>
    </submittedName>
</protein>
<dbReference type="AlphaFoldDB" id="D2QTA6"/>
<proteinExistence type="predicted"/>
<keyword evidence="3" id="KW-1185">Reference proteome</keyword>
<gene>
    <name evidence="2" type="ordered locus">Slin_6076</name>
</gene>
<dbReference type="KEGG" id="sli:Slin_6076"/>
<feature type="transmembrane region" description="Helical" evidence="1">
    <location>
        <begin position="84"/>
        <end position="107"/>
    </location>
</feature>
<sequence>MFERATKVANWTLSYLFVMPYFVSLNLLWQTIRFKLSEFLYFVFLIGIVLFVWYGLGKFINKKLAKALKKIDQSNATLEQIKKWGWMGLTVMFFAPFLLLTVGIFTINDYKHW</sequence>
<accession>D2QTA6</accession>
<evidence type="ECO:0000313" key="2">
    <source>
        <dbReference type="EMBL" id="ADB42038.1"/>
    </source>
</evidence>
<keyword evidence="1" id="KW-0812">Transmembrane</keyword>
<evidence type="ECO:0000256" key="1">
    <source>
        <dbReference type="SAM" id="Phobius"/>
    </source>
</evidence>
<keyword evidence="1" id="KW-1133">Transmembrane helix</keyword>
<reference evidence="2 3" key="1">
    <citation type="journal article" date="2010" name="Stand. Genomic Sci.">
        <title>Complete genome sequence of Spirosoma linguale type strain (1).</title>
        <authorList>
            <person name="Lail K."/>
            <person name="Sikorski J."/>
            <person name="Saunders E."/>
            <person name="Lapidus A."/>
            <person name="Glavina Del Rio T."/>
            <person name="Copeland A."/>
            <person name="Tice H."/>
            <person name="Cheng J.-F."/>
            <person name="Lucas S."/>
            <person name="Nolan M."/>
            <person name="Bruce D."/>
            <person name="Goodwin L."/>
            <person name="Pitluck S."/>
            <person name="Ivanova N."/>
            <person name="Mavromatis K."/>
            <person name="Ovchinnikova G."/>
            <person name="Pati A."/>
            <person name="Chen A."/>
            <person name="Palaniappan K."/>
            <person name="Land M."/>
            <person name="Hauser L."/>
            <person name="Chang Y.-J."/>
            <person name="Jeffries C.D."/>
            <person name="Chain P."/>
            <person name="Brettin T."/>
            <person name="Detter J.C."/>
            <person name="Schuetze A."/>
            <person name="Rohde M."/>
            <person name="Tindall B.J."/>
            <person name="Goeker M."/>
            <person name="Bristow J."/>
            <person name="Eisen J.A."/>
            <person name="Markowitz V."/>
            <person name="Hugenholtz P."/>
            <person name="Kyrpides N.C."/>
            <person name="Klenk H.-P."/>
            <person name="Chen F."/>
        </authorList>
    </citation>
    <scope>NUCLEOTIDE SEQUENCE [LARGE SCALE GENOMIC DNA]</scope>
    <source>
        <strain evidence="3">ATCC 33905 / DSM 74 / LMG 10896 / Claus 1</strain>
    </source>
</reference>
<evidence type="ECO:0000313" key="3">
    <source>
        <dbReference type="Proteomes" id="UP000002028"/>
    </source>
</evidence>
<feature type="transmembrane region" description="Helical" evidence="1">
    <location>
        <begin position="38"/>
        <end position="56"/>
    </location>
</feature>
<dbReference type="EMBL" id="CP001769">
    <property type="protein sequence ID" value="ADB42038.1"/>
    <property type="molecule type" value="Genomic_DNA"/>
</dbReference>
<feature type="transmembrane region" description="Helical" evidence="1">
    <location>
        <begin position="12"/>
        <end position="32"/>
    </location>
</feature>
<organism evidence="2 3">
    <name type="scientific">Spirosoma linguale (strain ATCC 33905 / DSM 74 / LMG 10896 / Claus 1)</name>
    <dbReference type="NCBI Taxonomy" id="504472"/>
    <lineage>
        <taxon>Bacteria</taxon>
        <taxon>Pseudomonadati</taxon>
        <taxon>Bacteroidota</taxon>
        <taxon>Cytophagia</taxon>
        <taxon>Cytophagales</taxon>
        <taxon>Cytophagaceae</taxon>
        <taxon>Spirosoma</taxon>
    </lineage>
</organism>
<name>D2QTA6_SPILD</name>
<dbReference type="Proteomes" id="UP000002028">
    <property type="component" value="Chromosome"/>
</dbReference>
<keyword evidence="1" id="KW-0472">Membrane</keyword>